<dbReference type="PANTHER" id="PTHR42715:SF10">
    <property type="entry name" value="BETA-GLUCOSIDASE"/>
    <property type="match status" value="1"/>
</dbReference>
<evidence type="ECO:0000259" key="6">
    <source>
        <dbReference type="SMART" id="SM01217"/>
    </source>
</evidence>
<comment type="similarity">
    <text evidence="1 4">Belongs to the glycosyl hydrolase 3 family.</text>
</comment>
<keyword evidence="2 4" id="KW-0378">Hydrolase</keyword>
<dbReference type="Proteomes" id="UP000308181">
    <property type="component" value="Unassembled WGS sequence"/>
</dbReference>
<dbReference type="InterPro" id="IPR001764">
    <property type="entry name" value="Glyco_hydro_3_N"/>
</dbReference>
<dbReference type="EMBL" id="SWBP01000004">
    <property type="protein sequence ID" value="TKB96898.1"/>
    <property type="molecule type" value="Genomic_DNA"/>
</dbReference>
<dbReference type="InterPro" id="IPR019800">
    <property type="entry name" value="Glyco_hydro_3_AS"/>
</dbReference>
<dbReference type="Pfam" id="PF14310">
    <property type="entry name" value="Fn3-like"/>
    <property type="match status" value="1"/>
</dbReference>
<name>A0A4U1BWC2_9SPHI</name>
<gene>
    <name evidence="7" type="ORF">FA046_12540</name>
</gene>
<dbReference type="FunFam" id="2.60.40.10:FF:000495">
    <property type="entry name" value="Periplasmic beta-glucosidase"/>
    <property type="match status" value="1"/>
</dbReference>
<feature type="domain" description="Fibronectin type III-like" evidence="6">
    <location>
        <begin position="655"/>
        <end position="725"/>
    </location>
</feature>
<dbReference type="OrthoDB" id="9758670at2"/>
<evidence type="ECO:0000313" key="7">
    <source>
        <dbReference type="EMBL" id="TKB96898.1"/>
    </source>
</evidence>
<dbReference type="Gene3D" id="3.40.50.1700">
    <property type="entry name" value="Glycoside hydrolase family 3 C-terminal domain"/>
    <property type="match status" value="1"/>
</dbReference>
<dbReference type="SMART" id="SM01217">
    <property type="entry name" value="Fn3_like"/>
    <property type="match status" value="1"/>
</dbReference>
<dbReference type="Pfam" id="PF00933">
    <property type="entry name" value="Glyco_hydro_3"/>
    <property type="match status" value="1"/>
</dbReference>
<dbReference type="InterPro" id="IPR002772">
    <property type="entry name" value="Glyco_hydro_3_C"/>
</dbReference>
<evidence type="ECO:0000256" key="1">
    <source>
        <dbReference type="ARBA" id="ARBA00005336"/>
    </source>
</evidence>
<evidence type="ECO:0000256" key="5">
    <source>
        <dbReference type="SAM" id="SignalP"/>
    </source>
</evidence>
<evidence type="ECO:0000256" key="4">
    <source>
        <dbReference type="RuleBase" id="RU361161"/>
    </source>
</evidence>
<reference evidence="7 8" key="1">
    <citation type="submission" date="2019-04" db="EMBL/GenBank/DDBJ databases">
        <title>Pedobacter sp. AR-3-17 sp. nov., isolated from Arctic soil.</title>
        <authorList>
            <person name="Dahal R.H."/>
            <person name="Kim D.-U."/>
        </authorList>
    </citation>
    <scope>NUCLEOTIDE SEQUENCE [LARGE SCALE GENOMIC DNA]</scope>
    <source>
        <strain evidence="7 8">AR-3-17</strain>
    </source>
</reference>
<accession>A0A4U1BWC2</accession>
<keyword evidence="8" id="KW-1185">Reference proteome</keyword>
<dbReference type="SUPFAM" id="SSF51445">
    <property type="entry name" value="(Trans)glycosidases"/>
    <property type="match status" value="1"/>
</dbReference>
<dbReference type="InterPro" id="IPR017853">
    <property type="entry name" value="GH"/>
</dbReference>
<feature type="chain" id="PRO_5020595588" evidence="5">
    <location>
        <begin position="24"/>
        <end position="736"/>
    </location>
</feature>
<dbReference type="InterPro" id="IPR036881">
    <property type="entry name" value="Glyco_hydro_3_C_sf"/>
</dbReference>
<dbReference type="GO" id="GO:0008422">
    <property type="term" value="F:beta-glucosidase activity"/>
    <property type="evidence" value="ECO:0007669"/>
    <property type="project" value="UniProtKB-ARBA"/>
</dbReference>
<dbReference type="PRINTS" id="PR00133">
    <property type="entry name" value="GLHYDRLASE3"/>
</dbReference>
<dbReference type="SUPFAM" id="SSF52279">
    <property type="entry name" value="Beta-D-glucan exohydrolase, C-terminal domain"/>
    <property type="match status" value="1"/>
</dbReference>
<dbReference type="PANTHER" id="PTHR42715">
    <property type="entry name" value="BETA-GLUCOSIDASE"/>
    <property type="match status" value="1"/>
</dbReference>
<dbReference type="GO" id="GO:0005975">
    <property type="term" value="P:carbohydrate metabolic process"/>
    <property type="evidence" value="ECO:0007669"/>
    <property type="project" value="InterPro"/>
</dbReference>
<organism evidence="7 8">
    <name type="scientific">Pedobacter cryophilus</name>
    <dbReference type="NCBI Taxonomy" id="2571271"/>
    <lineage>
        <taxon>Bacteria</taxon>
        <taxon>Pseudomonadati</taxon>
        <taxon>Bacteroidota</taxon>
        <taxon>Sphingobacteriia</taxon>
        <taxon>Sphingobacteriales</taxon>
        <taxon>Sphingobacteriaceae</taxon>
        <taxon>Pedobacter</taxon>
    </lineage>
</organism>
<evidence type="ECO:0000313" key="8">
    <source>
        <dbReference type="Proteomes" id="UP000308181"/>
    </source>
</evidence>
<dbReference type="AlphaFoldDB" id="A0A4U1BWC2"/>
<protein>
    <submittedName>
        <fullName evidence="7">Glycosyl hydrolase</fullName>
    </submittedName>
</protein>
<evidence type="ECO:0000256" key="2">
    <source>
        <dbReference type="ARBA" id="ARBA00022801"/>
    </source>
</evidence>
<keyword evidence="4" id="KW-0326">Glycosidase</keyword>
<sequence>MKKHILSSISVLILLTITQFAAAQQKTNQKVEKQITKLLKQMTLEEKVGMIHGNSSFTSGGVARLGIPELVMSDGPHGVRPEHGRDWVLDKGVDDAGTYLPTGINLAATWNAKLGYDYGAVLGREARYRGKDVILGPGVNIIRSPLNGRNFEYLSEDPFLTSQMAVGYIKGVQAQGVSACVKHYAANNEEADRNTVDVKMSERALREIYLPAFKAAVKTADVDVVMGSYNKFRGQFATHNEYLVNKILKGEWGFKGVLLSDWGSVHNTKDGLLYGTDLEMGTDLKLMNNNVSQSDASGKTIKQSLYDQFFFADPALAMVKEGSISESIIDEKVRRILRIMFKTNMIKANRKLGLYNSPQHQKVALQVAEEGIVLLKNQQQMLPLNKTSIKSIAVIGENATQENAMGGGSSQVKAKYEITPLQGLKNLLGTSTEITYARGYRIQRNQNADAQLIEEAVNAAKKADVAIVYCGWTHGYDYSKWNDNAFDAEAVDKPNLTMPFEQDELIKAVLKANPKTIVVLIGGGPVDMTKWVAQTPAIIQGWYSGMEGGNALAKIIFGEVNPSGKLPITFPKKLEDSPAHKLGDFHGVNGVVEYKEDIFVGYRYNDTYKIEPQFAFGHGLSYTSFSYDQLELKKSKGGVIVKVKLTNTGAKAGAEVVQSYVKDMQSAVKRPEKELKAFEKVFLNPNESKIITLTLPKEAFQYFDESKNNWVLEPGSFEILIGSSSADIRIKKQIAL</sequence>
<dbReference type="InterPro" id="IPR050288">
    <property type="entry name" value="Cellulose_deg_GH3"/>
</dbReference>
<evidence type="ECO:0000256" key="3">
    <source>
        <dbReference type="ARBA" id="ARBA00023277"/>
    </source>
</evidence>
<dbReference type="Gene3D" id="3.20.20.300">
    <property type="entry name" value="Glycoside hydrolase, family 3, N-terminal domain"/>
    <property type="match status" value="1"/>
</dbReference>
<dbReference type="InterPro" id="IPR026891">
    <property type="entry name" value="Fn3-like"/>
</dbReference>
<feature type="signal peptide" evidence="5">
    <location>
        <begin position="1"/>
        <end position="23"/>
    </location>
</feature>
<proteinExistence type="inferred from homology"/>
<comment type="caution">
    <text evidence="7">The sequence shown here is derived from an EMBL/GenBank/DDBJ whole genome shotgun (WGS) entry which is preliminary data.</text>
</comment>
<dbReference type="Pfam" id="PF01915">
    <property type="entry name" value="Glyco_hydro_3_C"/>
    <property type="match status" value="1"/>
</dbReference>
<keyword evidence="5" id="KW-0732">Signal</keyword>
<dbReference type="Gene3D" id="2.60.40.10">
    <property type="entry name" value="Immunoglobulins"/>
    <property type="match status" value="1"/>
</dbReference>
<dbReference type="InterPro" id="IPR013783">
    <property type="entry name" value="Ig-like_fold"/>
</dbReference>
<dbReference type="RefSeq" id="WP_136826862.1">
    <property type="nucleotide sequence ID" value="NZ_SWBP01000004.1"/>
</dbReference>
<dbReference type="InterPro" id="IPR036962">
    <property type="entry name" value="Glyco_hydro_3_N_sf"/>
</dbReference>
<keyword evidence="3" id="KW-0119">Carbohydrate metabolism</keyword>
<dbReference type="PROSITE" id="PS00775">
    <property type="entry name" value="GLYCOSYL_HYDROL_F3"/>
    <property type="match status" value="1"/>
</dbReference>